<evidence type="ECO:0000313" key="4">
    <source>
        <dbReference type="Proteomes" id="UP000694428"/>
    </source>
</evidence>
<dbReference type="UniPathway" id="UPA00163"/>
<dbReference type="Ensembl" id="ENSPSTT00000019965.1">
    <property type="protein sequence ID" value="ENSPSTP00000019061.1"/>
    <property type="gene ID" value="ENSPSTG00000013728.1"/>
</dbReference>
<dbReference type="AlphaFoldDB" id="A0A8C9FQG7"/>
<dbReference type="InterPro" id="IPR008734">
    <property type="entry name" value="PHK_A/B_su"/>
</dbReference>
<accession>A0A8C9FQG7</accession>
<dbReference type="GO" id="GO:0005964">
    <property type="term" value="C:phosphorylase kinase complex"/>
    <property type="evidence" value="ECO:0007669"/>
    <property type="project" value="TreeGrafter"/>
</dbReference>
<reference evidence="3" key="2">
    <citation type="submission" date="2025-09" db="UniProtKB">
        <authorList>
            <consortium name="Ensembl"/>
        </authorList>
    </citation>
    <scope>IDENTIFICATION</scope>
</reference>
<keyword evidence="1" id="KW-0449">Lipoprotein</keyword>
<dbReference type="GO" id="GO:0005516">
    <property type="term" value="F:calmodulin binding"/>
    <property type="evidence" value="ECO:0007669"/>
    <property type="project" value="UniProtKB-KW"/>
</dbReference>
<proteinExistence type="inferred from homology"/>
<keyword evidence="1" id="KW-0472">Membrane</keyword>
<sequence>MQKLEETFVVNTIVSFSFFPVKSTLLLHQSPTTGLFPTKTHGDNQKAKVHDNLYCAACSWALALAYRNIDERIDDDKGRTHELEHSAIKCMRGILYCYMRQADKVKYCSVDRKFCKGTEQQGIFETSWGSLCGYLPHLNVRLFTLWDFFILFFDAF</sequence>
<keyword evidence="1" id="KW-0119">Carbohydrate metabolism</keyword>
<evidence type="ECO:0000259" key="2">
    <source>
        <dbReference type="Pfam" id="PF00723"/>
    </source>
</evidence>
<comment type="pathway">
    <text evidence="1">Glycan biosynthesis; glycogen metabolism.</text>
</comment>
<comment type="subcellular location">
    <subcellularLocation>
        <location evidence="1">Cell membrane</location>
        <topology evidence="1">Lipid-anchor</topology>
        <orientation evidence="1">Cytoplasmic side</orientation>
    </subcellularLocation>
</comment>
<dbReference type="InterPro" id="IPR011613">
    <property type="entry name" value="GH15-like"/>
</dbReference>
<dbReference type="GO" id="GO:0005886">
    <property type="term" value="C:plasma membrane"/>
    <property type="evidence" value="ECO:0007669"/>
    <property type="project" value="UniProtKB-SubCell"/>
</dbReference>
<reference evidence="3" key="1">
    <citation type="submission" date="2025-08" db="UniProtKB">
        <authorList>
            <consortium name="Ensembl"/>
        </authorList>
    </citation>
    <scope>IDENTIFICATION</scope>
</reference>
<dbReference type="PANTHER" id="PTHR10749">
    <property type="entry name" value="PHOSPHORYLASE B KINASE REGULATORY SUBUNIT"/>
    <property type="match status" value="1"/>
</dbReference>
<keyword evidence="1" id="KW-0636">Prenylation</keyword>
<dbReference type="Pfam" id="PF00723">
    <property type="entry name" value="Glyco_hydro_15"/>
    <property type="match status" value="1"/>
</dbReference>
<keyword evidence="1" id="KW-0321">Glycogen metabolism</keyword>
<organism evidence="3 4">
    <name type="scientific">Pavo cristatus</name>
    <name type="common">Indian peafowl</name>
    <name type="synonym">Blue peafowl</name>
    <dbReference type="NCBI Taxonomy" id="9049"/>
    <lineage>
        <taxon>Eukaryota</taxon>
        <taxon>Metazoa</taxon>
        <taxon>Chordata</taxon>
        <taxon>Craniata</taxon>
        <taxon>Vertebrata</taxon>
        <taxon>Euteleostomi</taxon>
        <taxon>Archelosauria</taxon>
        <taxon>Archosauria</taxon>
        <taxon>Dinosauria</taxon>
        <taxon>Saurischia</taxon>
        <taxon>Theropoda</taxon>
        <taxon>Coelurosauria</taxon>
        <taxon>Aves</taxon>
        <taxon>Neognathae</taxon>
        <taxon>Galloanserae</taxon>
        <taxon>Galliformes</taxon>
        <taxon>Phasianidae</taxon>
        <taxon>Phasianinae</taxon>
        <taxon>Pavo</taxon>
    </lineage>
</organism>
<keyword evidence="1" id="KW-0112">Calmodulin-binding</keyword>
<dbReference type="GO" id="GO:0005977">
    <property type="term" value="P:glycogen metabolic process"/>
    <property type="evidence" value="ECO:0007669"/>
    <property type="project" value="UniProtKB-UniPathway"/>
</dbReference>
<protein>
    <recommendedName>
        <fullName evidence="1">Phosphorylase b kinase regulatory subunit</fullName>
    </recommendedName>
</protein>
<keyword evidence="1" id="KW-1003">Cell membrane</keyword>
<evidence type="ECO:0000256" key="1">
    <source>
        <dbReference type="RuleBase" id="RU364123"/>
    </source>
</evidence>
<comment type="similarity">
    <text evidence="1">Belongs to the phosphorylase b kinase regulatory chain family.</text>
</comment>
<feature type="domain" description="GH15-like" evidence="2">
    <location>
        <begin position="21"/>
        <end position="106"/>
    </location>
</feature>
<name>A0A8C9FQG7_PAVCR</name>
<dbReference type="PANTHER" id="PTHR10749:SF8">
    <property type="entry name" value="PHOSPHORYLASE B KINASE REGULATORY SUBUNIT BETA"/>
    <property type="match status" value="1"/>
</dbReference>
<keyword evidence="4" id="KW-1185">Reference proteome</keyword>
<comment type="function">
    <text evidence="1">Phosphorylase b kinase catalyzes the phosphorylation of serine in certain substrates, including troponin I.</text>
</comment>
<evidence type="ECO:0000313" key="3">
    <source>
        <dbReference type="Ensembl" id="ENSPSTP00000019061.1"/>
    </source>
</evidence>
<dbReference type="Proteomes" id="UP000694428">
    <property type="component" value="Unplaced"/>
</dbReference>